<dbReference type="PANTHER" id="PTHR43433">
    <property type="entry name" value="HYDROLASE, ALPHA/BETA FOLD FAMILY PROTEIN"/>
    <property type="match status" value="1"/>
</dbReference>
<dbReference type="AlphaFoldDB" id="A0A6G9ATJ2"/>
<protein>
    <submittedName>
        <fullName evidence="3">Alpha/beta hydrolase</fullName>
    </submittedName>
</protein>
<feature type="chain" id="PRO_5026104207" evidence="1">
    <location>
        <begin position="22"/>
        <end position="287"/>
    </location>
</feature>
<dbReference type="SUPFAM" id="SSF53474">
    <property type="entry name" value="alpha/beta-Hydrolases"/>
    <property type="match status" value="1"/>
</dbReference>
<dbReference type="RefSeq" id="WP_167214740.1">
    <property type="nucleotide sequence ID" value="NZ_CP050063.1"/>
</dbReference>
<evidence type="ECO:0000259" key="2">
    <source>
        <dbReference type="Pfam" id="PF00561"/>
    </source>
</evidence>
<evidence type="ECO:0000313" key="3">
    <source>
        <dbReference type="EMBL" id="QIP15791.1"/>
    </source>
</evidence>
<dbReference type="InterPro" id="IPR029058">
    <property type="entry name" value="AB_hydrolase_fold"/>
</dbReference>
<evidence type="ECO:0000313" key="4">
    <source>
        <dbReference type="Proteomes" id="UP000501802"/>
    </source>
</evidence>
<sequence length="287" mass="32481">MIIRLYAFVYWLIVTAHAANAQTKIPYGNNPQTGHYYNVGDAKIYYEIYGKGKPVVLLHGGLFGYIDEYEFLIPKLAQTHQVIAIGTRGHARSEIGTKAFSYAQLADDAYQVIRSLTKDSVIVVGFSDGGITGYNLTAKHPELVRKLIAMGTPRRPADRALSTQEEGKMTAERLDKMAPDFVKSRKELMPEPARWNEFLDKLDVLWNQPTFITDEAIQQFKCPVLLMAGDKDPYFKTEKLLETYRLLHTGRLSLIPNCGHVVLYCNFLAVWEAISPFINESIKTTKQ</sequence>
<keyword evidence="4" id="KW-1185">Reference proteome</keyword>
<proteinExistence type="predicted"/>
<dbReference type="EMBL" id="CP050063">
    <property type="protein sequence ID" value="QIP15791.1"/>
    <property type="molecule type" value="Genomic_DNA"/>
</dbReference>
<dbReference type="GO" id="GO:0016787">
    <property type="term" value="F:hydrolase activity"/>
    <property type="evidence" value="ECO:0007669"/>
    <property type="project" value="UniProtKB-KW"/>
</dbReference>
<dbReference type="Gene3D" id="3.40.50.1820">
    <property type="entry name" value="alpha/beta hydrolase"/>
    <property type="match status" value="1"/>
</dbReference>
<dbReference type="PANTHER" id="PTHR43433:SF5">
    <property type="entry name" value="AB HYDROLASE-1 DOMAIN-CONTAINING PROTEIN"/>
    <property type="match status" value="1"/>
</dbReference>
<dbReference type="InterPro" id="IPR000073">
    <property type="entry name" value="AB_hydrolase_1"/>
</dbReference>
<name>A0A6G9ATJ2_9BACT</name>
<feature type="domain" description="AB hydrolase-1" evidence="2">
    <location>
        <begin position="54"/>
        <end position="175"/>
    </location>
</feature>
<dbReference type="KEGG" id="spib:G8759_25750"/>
<dbReference type="Pfam" id="PF00561">
    <property type="entry name" value="Abhydrolase_1"/>
    <property type="match status" value="1"/>
</dbReference>
<organism evidence="3 4">
    <name type="scientific">Spirosoma aureum</name>
    <dbReference type="NCBI Taxonomy" id="2692134"/>
    <lineage>
        <taxon>Bacteria</taxon>
        <taxon>Pseudomonadati</taxon>
        <taxon>Bacteroidota</taxon>
        <taxon>Cytophagia</taxon>
        <taxon>Cytophagales</taxon>
        <taxon>Cytophagaceae</taxon>
        <taxon>Spirosoma</taxon>
    </lineage>
</organism>
<evidence type="ECO:0000256" key="1">
    <source>
        <dbReference type="SAM" id="SignalP"/>
    </source>
</evidence>
<dbReference type="InterPro" id="IPR050471">
    <property type="entry name" value="AB_hydrolase"/>
</dbReference>
<feature type="signal peptide" evidence="1">
    <location>
        <begin position="1"/>
        <end position="21"/>
    </location>
</feature>
<keyword evidence="3" id="KW-0378">Hydrolase</keyword>
<dbReference type="Proteomes" id="UP000501802">
    <property type="component" value="Chromosome"/>
</dbReference>
<reference evidence="3 4" key="1">
    <citation type="submission" date="2020-03" db="EMBL/GenBank/DDBJ databases">
        <authorList>
            <person name="Kim M.K."/>
        </authorList>
    </citation>
    <scope>NUCLEOTIDE SEQUENCE [LARGE SCALE GENOMIC DNA]</scope>
    <source>
        <strain evidence="3 4">BT328</strain>
    </source>
</reference>
<gene>
    <name evidence="3" type="ORF">G8759_25750</name>
</gene>
<accession>A0A6G9ATJ2</accession>
<keyword evidence="1" id="KW-0732">Signal</keyword>